<dbReference type="Gene3D" id="3.40.50.1820">
    <property type="entry name" value="alpha/beta hydrolase"/>
    <property type="match status" value="1"/>
</dbReference>
<dbReference type="EMBL" id="VRZA01000003">
    <property type="protein sequence ID" value="TXS93855.1"/>
    <property type="molecule type" value="Genomic_DNA"/>
</dbReference>
<dbReference type="PANTHER" id="PTHR48081:SF33">
    <property type="entry name" value="KYNURENINE FORMAMIDASE"/>
    <property type="match status" value="1"/>
</dbReference>
<evidence type="ECO:0000313" key="4">
    <source>
        <dbReference type="EMBL" id="TXS93855.1"/>
    </source>
</evidence>
<dbReference type="InterPro" id="IPR050300">
    <property type="entry name" value="GDXG_lipolytic_enzyme"/>
</dbReference>
<keyword evidence="1 4" id="KW-0378">Hydrolase</keyword>
<keyword evidence="2" id="KW-0812">Transmembrane</keyword>
<dbReference type="Pfam" id="PF20434">
    <property type="entry name" value="BD-FAE"/>
    <property type="match status" value="1"/>
</dbReference>
<keyword evidence="2" id="KW-0472">Membrane</keyword>
<dbReference type="SUPFAM" id="SSF53474">
    <property type="entry name" value="alpha/beta-Hydrolases"/>
    <property type="match status" value="1"/>
</dbReference>
<feature type="transmembrane region" description="Helical" evidence="2">
    <location>
        <begin position="35"/>
        <end position="60"/>
    </location>
</feature>
<dbReference type="AlphaFoldDB" id="A0A5C8ZZ44"/>
<proteinExistence type="predicted"/>
<dbReference type="PANTHER" id="PTHR48081">
    <property type="entry name" value="AB HYDROLASE SUPERFAMILY PROTEIN C4A8.06C"/>
    <property type="match status" value="1"/>
</dbReference>
<accession>A0A5C8ZZ44</accession>
<feature type="domain" description="BD-FAE-like" evidence="3">
    <location>
        <begin position="159"/>
        <end position="364"/>
    </location>
</feature>
<comment type="caution">
    <text evidence="4">The sequence shown here is derived from an EMBL/GenBank/DDBJ whole genome shotgun (WGS) entry which is preliminary data.</text>
</comment>
<dbReference type="GO" id="GO:0016787">
    <property type="term" value="F:hydrolase activity"/>
    <property type="evidence" value="ECO:0007669"/>
    <property type="project" value="UniProtKB-KW"/>
</dbReference>
<dbReference type="InterPro" id="IPR049492">
    <property type="entry name" value="BD-FAE-like_dom"/>
</dbReference>
<name>A0A5C8ZZ44_9GAMM</name>
<evidence type="ECO:0000256" key="1">
    <source>
        <dbReference type="ARBA" id="ARBA00022801"/>
    </source>
</evidence>
<feature type="transmembrane region" description="Helical" evidence="2">
    <location>
        <begin position="67"/>
        <end position="88"/>
    </location>
</feature>
<organism evidence="4 5">
    <name type="scientific">Parahaliea maris</name>
    <dbReference type="NCBI Taxonomy" id="2716870"/>
    <lineage>
        <taxon>Bacteria</taxon>
        <taxon>Pseudomonadati</taxon>
        <taxon>Pseudomonadota</taxon>
        <taxon>Gammaproteobacteria</taxon>
        <taxon>Cellvibrionales</taxon>
        <taxon>Halieaceae</taxon>
        <taxon>Parahaliea</taxon>
    </lineage>
</organism>
<dbReference type="Proteomes" id="UP000321039">
    <property type="component" value="Unassembled WGS sequence"/>
</dbReference>
<dbReference type="InterPro" id="IPR029058">
    <property type="entry name" value="AB_hydrolase_fold"/>
</dbReference>
<dbReference type="RefSeq" id="WP_148068197.1">
    <property type="nucleotide sequence ID" value="NZ_VRZA01000003.1"/>
</dbReference>
<reference evidence="4 5" key="1">
    <citation type="submission" date="2019-08" db="EMBL/GenBank/DDBJ databases">
        <title>Parahaliea maris sp. nov., isolated from the surface seawater.</title>
        <authorList>
            <person name="Liu Y."/>
        </authorList>
    </citation>
    <scope>NUCLEOTIDE SEQUENCE [LARGE SCALE GENOMIC DNA]</scope>
    <source>
        <strain evidence="4 5">HSLHS9</strain>
    </source>
</reference>
<evidence type="ECO:0000313" key="5">
    <source>
        <dbReference type="Proteomes" id="UP000321039"/>
    </source>
</evidence>
<evidence type="ECO:0000256" key="2">
    <source>
        <dbReference type="SAM" id="Phobius"/>
    </source>
</evidence>
<keyword evidence="2" id="KW-1133">Transmembrane helix</keyword>
<protein>
    <submittedName>
        <fullName evidence="4">Alpha/beta hydrolase</fullName>
    </submittedName>
</protein>
<evidence type="ECO:0000259" key="3">
    <source>
        <dbReference type="Pfam" id="PF20434"/>
    </source>
</evidence>
<gene>
    <name evidence="4" type="ORF">FV139_09480</name>
</gene>
<sequence>MSTVFFLFALLCALLSWNLFRPVLRQPILSIASFLTGWLVGELVQYAFLVELLLLLAFIAGGVVTGFWGAMGVLLVVAAWLGMGYYAFRATRCADEADEALCEGLGEDYLEAIDNSLQSHLDAPLDLDRLKRPFRMHLPGVERIKDIEFHREPECRLMLDLYRPRQVPEKAPVLVQIHGGGWTEKMGSKNEQGLPLMNELASLGWVCVALSYRLSPTWKLPAHAIDCKRGLAWVKEHIAEYGGDPDFVVITGGSAGGHLCSLLALTQNRPDLQPGFEEVDTSVQACVSFYGVYDLANEHGLHNNLSISGYMESTVAGRPPLVDIDFYRALSPLANITAEAPPFMVIHGTKDSLTAFPEGEYFARELQQTSQQPVVFLPVSDAQHAFDMFHSLRSEQVLRAVVAFVSWVRARRTAT</sequence>
<keyword evidence="5" id="KW-1185">Reference proteome</keyword>